<keyword evidence="2" id="KW-0479">Metal-binding</keyword>
<evidence type="ECO:0000256" key="2">
    <source>
        <dbReference type="ARBA" id="ARBA00022723"/>
    </source>
</evidence>
<dbReference type="Gene3D" id="3.40.50.300">
    <property type="entry name" value="P-loop containing nucleotide triphosphate hydrolases"/>
    <property type="match status" value="1"/>
</dbReference>
<dbReference type="PROSITE" id="PS50096">
    <property type="entry name" value="IQ"/>
    <property type="match status" value="1"/>
</dbReference>
<dbReference type="PANTHER" id="PTHR45626">
    <property type="entry name" value="TRANSCRIPTION TERMINATION FACTOR 2-RELATED"/>
    <property type="match status" value="1"/>
</dbReference>
<evidence type="ECO:0000256" key="4">
    <source>
        <dbReference type="ARBA" id="ARBA00022771"/>
    </source>
</evidence>
<dbReference type="SUPFAM" id="SSF52540">
    <property type="entry name" value="P-loop containing nucleoside triphosphate hydrolases"/>
    <property type="match status" value="2"/>
</dbReference>
<feature type="compositionally biased region" description="Basic residues" evidence="10">
    <location>
        <begin position="927"/>
        <end position="938"/>
    </location>
</feature>
<evidence type="ECO:0000256" key="8">
    <source>
        <dbReference type="ARBA" id="ARBA00022840"/>
    </source>
</evidence>
<evidence type="ECO:0000256" key="6">
    <source>
        <dbReference type="ARBA" id="ARBA00022806"/>
    </source>
</evidence>
<dbReference type="Proteomes" id="UP001345691">
    <property type="component" value="Unassembled WGS sequence"/>
</dbReference>
<dbReference type="InterPro" id="IPR013083">
    <property type="entry name" value="Znf_RING/FYVE/PHD"/>
</dbReference>
<dbReference type="CDD" id="cd18793">
    <property type="entry name" value="SF2_C_SNF"/>
    <property type="match status" value="1"/>
</dbReference>
<evidence type="ECO:0000256" key="3">
    <source>
        <dbReference type="ARBA" id="ARBA00022741"/>
    </source>
</evidence>
<dbReference type="CDD" id="cd18008">
    <property type="entry name" value="DEXDc_SHPRH-like"/>
    <property type="match status" value="1"/>
</dbReference>
<evidence type="ECO:0000259" key="13">
    <source>
        <dbReference type="PROSITE" id="PS51194"/>
    </source>
</evidence>
<keyword evidence="4 9" id="KW-0863">Zinc-finger</keyword>
<dbReference type="Gene3D" id="3.30.40.10">
    <property type="entry name" value="Zinc/RING finger domain, C3HC4 (zinc finger)"/>
    <property type="match status" value="1"/>
</dbReference>
<dbReference type="InterPro" id="IPR038718">
    <property type="entry name" value="SNF2-like_sf"/>
</dbReference>
<evidence type="ECO:0000259" key="11">
    <source>
        <dbReference type="PROSITE" id="PS50089"/>
    </source>
</evidence>
<feature type="region of interest" description="Disordered" evidence="10">
    <location>
        <begin position="857"/>
        <end position="944"/>
    </location>
</feature>
<evidence type="ECO:0000313" key="14">
    <source>
        <dbReference type="EMBL" id="KAK5051711.1"/>
    </source>
</evidence>
<dbReference type="InterPro" id="IPR017907">
    <property type="entry name" value="Znf_RING_CS"/>
</dbReference>
<proteinExistence type="inferred from homology"/>
<dbReference type="InterPro" id="IPR001841">
    <property type="entry name" value="Znf_RING"/>
</dbReference>
<dbReference type="InterPro" id="IPR000330">
    <property type="entry name" value="SNF2_N"/>
</dbReference>
<accession>A0ABR0IYF2</accession>
<dbReference type="InterPro" id="IPR049730">
    <property type="entry name" value="SNF2/RAD54-like_C"/>
</dbReference>
<feature type="domain" description="RING-type" evidence="11">
    <location>
        <begin position="790"/>
        <end position="835"/>
    </location>
</feature>
<organism evidence="14 15">
    <name type="scientific">Exophiala sideris</name>
    <dbReference type="NCBI Taxonomy" id="1016849"/>
    <lineage>
        <taxon>Eukaryota</taxon>
        <taxon>Fungi</taxon>
        <taxon>Dikarya</taxon>
        <taxon>Ascomycota</taxon>
        <taxon>Pezizomycotina</taxon>
        <taxon>Eurotiomycetes</taxon>
        <taxon>Chaetothyriomycetidae</taxon>
        <taxon>Chaetothyriales</taxon>
        <taxon>Herpotrichiellaceae</taxon>
        <taxon>Exophiala</taxon>
    </lineage>
</organism>
<feature type="compositionally biased region" description="Polar residues" evidence="10">
    <location>
        <begin position="194"/>
        <end position="209"/>
    </location>
</feature>
<dbReference type="CDD" id="cd16449">
    <property type="entry name" value="RING-HC"/>
    <property type="match status" value="1"/>
</dbReference>
<keyword evidence="7" id="KW-0862">Zinc</keyword>
<evidence type="ECO:0000256" key="5">
    <source>
        <dbReference type="ARBA" id="ARBA00022801"/>
    </source>
</evidence>
<evidence type="ECO:0000259" key="12">
    <source>
        <dbReference type="PROSITE" id="PS51192"/>
    </source>
</evidence>
<dbReference type="SUPFAM" id="SSF57850">
    <property type="entry name" value="RING/U-box"/>
    <property type="match status" value="1"/>
</dbReference>
<comment type="similarity">
    <text evidence="1">Belongs to the SNF2/RAD54 helicase family.</text>
</comment>
<feature type="compositionally biased region" description="Basic and acidic residues" evidence="10">
    <location>
        <begin position="66"/>
        <end position="79"/>
    </location>
</feature>
<name>A0ABR0IYF2_9EURO</name>
<dbReference type="PROSITE" id="PS51192">
    <property type="entry name" value="HELICASE_ATP_BIND_1"/>
    <property type="match status" value="1"/>
</dbReference>
<dbReference type="Pfam" id="PF00176">
    <property type="entry name" value="SNF2-rel_dom"/>
    <property type="match status" value="1"/>
</dbReference>
<feature type="compositionally biased region" description="Polar residues" evidence="10">
    <location>
        <begin position="283"/>
        <end position="300"/>
    </location>
</feature>
<feature type="domain" description="Helicase C-terminal" evidence="13">
    <location>
        <begin position="977"/>
        <end position="1149"/>
    </location>
</feature>
<dbReference type="SMART" id="SM00490">
    <property type="entry name" value="HELICc"/>
    <property type="match status" value="1"/>
</dbReference>
<keyword evidence="3" id="KW-0547">Nucleotide-binding</keyword>
<dbReference type="InterPro" id="IPR050628">
    <property type="entry name" value="SNF2_RAD54_helicase_TF"/>
</dbReference>
<feature type="region of interest" description="Disordered" evidence="10">
    <location>
        <begin position="59"/>
        <end position="221"/>
    </location>
</feature>
<keyword evidence="8" id="KW-0067">ATP-binding</keyword>
<feature type="region of interest" description="Disordered" evidence="10">
    <location>
        <begin position="242"/>
        <end position="319"/>
    </location>
</feature>
<comment type="caution">
    <text evidence="14">The sequence shown here is derived from an EMBL/GenBank/DDBJ whole genome shotgun (WGS) entry which is preliminary data.</text>
</comment>
<dbReference type="InterPro" id="IPR001650">
    <property type="entry name" value="Helicase_C-like"/>
</dbReference>
<evidence type="ECO:0000256" key="1">
    <source>
        <dbReference type="ARBA" id="ARBA00007025"/>
    </source>
</evidence>
<evidence type="ECO:0000256" key="9">
    <source>
        <dbReference type="PROSITE-ProRule" id="PRU00175"/>
    </source>
</evidence>
<feature type="compositionally biased region" description="Low complexity" evidence="10">
    <location>
        <begin position="262"/>
        <end position="279"/>
    </location>
</feature>
<gene>
    <name evidence="14" type="ORF">LTR69_010211</name>
</gene>
<dbReference type="Pfam" id="PF00271">
    <property type="entry name" value="Helicase_C"/>
    <property type="match status" value="1"/>
</dbReference>
<dbReference type="PROSITE" id="PS50089">
    <property type="entry name" value="ZF_RING_2"/>
    <property type="match status" value="1"/>
</dbReference>
<dbReference type="Pfam" id="PF13920">
    <property type="entry name" value="zf-C3HC4_3"/>
    <property type="match status" value="1"/>
</dbReference>
<dbReference type="SMART" id="SM00184">
    <property type="entry name" value="RING"/>
    <property type="match status" value="1"/>
</dbReference>
<keyword evidence="6" id="KW-0347">Helicase</keyword>
<evidence type="ECO:0000256" key="10">
    <source>
        <dbReference type="SAM" id="MobiDB-lite"/>
    </source>
</evidence>
<feature type="compositionally biased region" description="Polar residues" evidence="10">
    <location>
        <begin position="89"/>
        <end position="107"/>
    </location>
</feature>
<feature type="domain" description="Helicase ATP-binding" evidence="12">
    <location>
        <begin position="440"/>
        <end position="628"/>
    </location>
</feature>
<feature type="compositionally biased region" description="Basic and acidic residues" evidence="10">
    <location>
        <begin position="164"/>
        <end position="186"/>
    </location>
</feature>
<dbReference type="PANTHER" id="PTHR45626:SF16">
    <property type="entry name" value="ATP-DEPENDENT HELICASE ULS1"/>
    <property type="match status" value="1"/>
</dbReference>
<feature type="compositionally biased region" description="Acidic residues" evidence="10">
    <location>
        <begin position="863"/>
        <end position="890"/>
    </location>
</feature>
<dbReference type="EMBL" id="JAVRRF010000033">
    <property type="protein sequence ID" value="KAK5051711.1"/>
    <property type="molecule type" value="Genomic_DNA"/>
</dbReference>
<evidence type="ECO:0000256" key="7">
    <source>
        <dbReference type="ARBA" id="ARBA00022833"/>
    </source>
</evidence>
<dbReference type="PROSITE" id="PS51194">
    <property type="entry name" value="HELICASE_CTER"/>
    <property type="match status" value="1"/>
</dbReference>
<dbReference type="InterPro" id="IPR027417">
    <property type="entry name" value="P-loop_NTPase"/>
</dbReference>
<keyword evidence="5" id="KW-0378">Hydrolase</keyword>
<dbReference type="SMART" id="SM00487">
    <property type="entry name" value="DEXDc"/>
    <property type="match status" value="1"/>
</dbReference>
<dbReference type="InterPro" id="IPR014001">
    <property type="entry name" value="Helicase_ATP-bd"/>
</dbReference>
<dbReference type="Gene3D" id="3.40.50.10810">
    <property type="entry name" value="Tandem AAA-ATPase domain"/>
    <property type="match status" value="1"/>
</dbReference>
<protein>
    <submittedName>
        <fullName evidence="14">Uncharacterized protein</fullName>
    </submittedName>
</protein>
<keyword evidence="15" id="KW-1185">Reference proteome</keyword>
<dbReference type="PROSITE" id="PS00518">
    <property type="entry name" value="ZF_RING_1"/>
    <property type="match status" value="1"/>
</dbReference>
<evidence type="ECO:0000313" key="15">
    <source>
        <dbReference type="Proteomes" id="UP001345691"/>
    </source>
</evidence>
<reference evidence="14 15" key="1">
    <citation type="submission" date="2023-08" db="EMBL/GenBank/DDBJ databases">
        <title>Black Yeasts Isolated from many extreme environments.</title>
        <authorList>
            <person name="Coleine C."/>
            <person name="Stajich J.E."/>
            <person name="Selbmann L."/>
        </authorList>
    </citation>
    <scope>NUCLEOTIDE SEQUENCE [LARGE SCALE GENOMIC DNA]</scope>
    <source>
        <strain evidence="14 15">CCFEE 6328</strain>
    </source>
</reference>
<sequence>MADNTDPQVVAEIEDIRDNIALNEGLLASLREMEDDDSDPENSKEVIKSSLKALNKRLRAIQAANNEHRSSVQEQRTRSPDAAGERPGSSHSMSLPGSMLHSNSSQASRKRPRADSFHDDGVLMSSKSRRTTPSSAMSDPPSPAGSTDSFDSSDLPMLGSLFNSKHEARRMRDLQKRHEERKRQEEADADFARSLSQQWSQNDTTSRSTPEPHASTRPSDYTQAIFRNDGRINRRFAAGELSDVGPSTSLRHEQTSIGGQIPSMPSRPSLSQSLSPSYPGAMSSRTVPVRQESTILNGSGPTHIKHEPSRLHHTPSMPGSFPAQSPLASIGGTSVYNTVPYTSATSALNGSPQTYGPVLTYNGLPINQPGLMPGDMTADRLAYLRTEAGDSATTKEELENLLKHIRPDEEFTTEQLVAQPQYLDATLMGHQQYGLTWMIKMEAGTNKGGILADDMGLGKTIQSIALILSRPPPEDKHRPTLVVAPVALMQQWERELEKMVQHRHRLNVFVLHGERRTTTWSNLRAYDVVLTTYGLLASELKRKALWDAKVKMVPDARPSPAEECPILGDRSHFHRVILDEAQNIKNRNSKSGLAACQIKTDHRWALTGTPMQNNVEELFSLVRFCRIRPYCEWNQFRVHISAPLKGRWQEAKDKAMTTLQAFLRAILLRRTKKSKINGEPILQLLPKTTVEDRVTFSADELSFYKALETKAQIQINKYLRSNSIGQNYSHALVLLLRLRQACCHPHLVTSSKDFSQTAGNLDTTDLITNARELNAKVVERLKDNADSFDCPICMDVDENPALFPCGHTLCNDCLSRLVDQATNDAETRPKCPHCRAQIDANKITDVVSFNRVHCPDKEGVEPLGDEDADSDSCSDTESESDDEDDSDDGGDLNGFIVPDNFEDDSASDSHVKGKKPVKAKKSIESKKGKKRSKPKNKMKSRDGFKSLAELRKEGLKSRQAKRKYLKRLQKNYVPSAKIEKTMELLEEIRDRGENEKTIIFSFFTSFLDLLEVPLNNSKEFRHYVRYDGSMSSNDRNAAVLEFTESPRCNVILVSLKAGNAGLNLTVANHVIMLDPFWNPFVEYQAADRCHRIGQKREVTVHRVLIGEGEGEGKGATNESESGGFTVEDRILALQEKKKQLVETALDEAAGRGVARLGARELGYLFGLNRL</sequence>